<dbReference type="Proteomes" id="UP001281147">
    <property type="component" value="Unassembled WGS sequence"/>
</dbReference>
<dbReference type="EMBL" id="JAUTXU010000051">
    <property type="protein sequence ID" value="KAK3715097.1"/>
    <property type="molecule type" value="Genomic_DNA"/>
</dbReference>
<sequence length="450" mass="49304">MKIAIIGGGISGLSTYLNLQKHVVSDQDIKRAVDITIYEHHGFTHVPSERPDHIPSFGGGYGLAPNGMASLRRLDPEIHEHILRNGFPSPKTTMKSARGWTLGMLPGTDVRGDHLECCIMVLREVVIRALYERVDPSVIVKQKVVAVEDGENEAKVTLDNGETFSFDLVIGADGIWSRSRRAILGDKHCAEYKGLLSVGGFVPTNCLPSPPEVGQAAHSQTVMTFGPNGFFGYTPYTTGDVSVTDKHLRGEENLPPGKMAFWWSRSAQAEPTANPDEAALHKELVERHQSWKAPTIHKILENSEVKLKTPTWVLPKIPTWAGERVVLVGDAAHALPTSSGQGVSQCLEDAEALSTLLGHNLAKSSHSSSLDLSTLRATFQQFMAVRKAHVEKVLDVGNRGGDVSRDMGPIAEIAMYGLMWSIFKLFGAFFLKPVINYDVIKEVEKVMRQA</sequence>
<organism evidence="1 2">
    <name type="scientific">Vermiconidia calcicola</name>
    <dbReference type="NCBI Taxonomy" id="1690605"/>
    <lineage>
        <taxon>Eukaryota</taxon>
        <taxon>Fungi</taxon>
        <taxon>Dikarya</taxon>
        <taxon>Ascomycota</taxon>
        <taxon>Pezizomycotina</taxon>
        <taxon>Dothideomycetes</taxon>
        <taxon>Dothideomycetidae</taxon>
        <taxon>Mycosphaerellales</taxon>
        <taxon>Extremaceae</taxon>
        <taxon>Vermiconidia</taxon>
    </lineage>
</organism>
<reference evidence="1" key="1">
    <citation type="submission" date="2023-07" db="EMBL/GenBank/DDBJ databases">
        <title>Black Yeasts Isolated from many extreme environments.</title>
        <authorList>
            <person name="Coleine C."/>
            <person name="Stajich J.E."/>
            <person name="Selbmann L."/>
        </authorList>
    </citation>
    <scope>NUCLEOTIDE SEQUENCE</scope>
    <source>
        <strain evidence="1">CCFEE 5714</strain>
    </source>
</reference>
<proteinExistence type="predicted"/>
<gene>
    <name evidence="1" type="ORF">LTR37_007307</name>
</gene>
<evidence type="ECO:0000313" key="2">
    <source>
        <dbReference type="Proteomes" id="UP001281147"/>
    </source>
</evidence>
<protein>
    <submittedName>
        <fullName evidence="1">Uncharacterized protein</fullName>
    </submittedName>
</protein>
<evidence type="ECO:0000313" key="1">
    <source>
        <dbReference type="EMBL" id="KAK3715097.1"/>
    </source>
</evidence>
<name>A0ACC3NDL2_9PEZI</name>
<comment type="caution">
    <text evidence="1">The sequence shown here is derived from an EMBL/GenBank/DDBJ whole genome shotgun (WGS) entry which is preliminary data.</text>
</comment>
<accession>A0ACC3NDL2</accession>
<keyword evidence="2" id="KW-1185">Reference proteome</keyword>